<dbReference type="EMBL" id="NBIV01000133">
    <property type="protein sequence ID" value="PXF43218.1"/>
    <property type="molecule type" value="Genomic_DNA"/>
</dbReference>
<dbReference type="CDD" id="cd07822">
    <property type="entry name" value="SRPBCC_4"/>
    <property type="match status" value="1"/>
</dbReference>
<dbReference type="PANTHER" id="PTHR36166">
    <property type="entry name" value="CHROMOSOME 9, WHOLE GENOME SHOTGUN SEQUENCE"/>
    <property type="match status" value="1"/>
</dbReference>
<gene>
    <name evidence="1" type="ORF">BWQ96_07047</name>
</gene>
<evidence type="ECO:0008006" key="3">
    <source>
        <dbReference type="Google" id="ProtNLM"/>
    </source>
</evidence>
<keyword evidence="2" id="KW-1185">Reference proteome</keyword>
<dbReference type="AlphaFoldDB" id="A0A2V3IMB4"/>
<dbReference type="InterPro" id="IPR023393">
    <property type="entry name" value="START-like_dom_sf"/>
</dbReference>
<accession>A0A2V3IMB4</accession>
<protein>
    <recommendedName>
        <fullName evidence="3">SRPBCC domain-containing protein</fullName>
    </recommendedName>
</protein>
<dbReference type="Gene3D" id="3.30.530.20">
    <property type="match status" value="1"/>
</dbReference>
<dbReference type="OrthoDB" id="509124at2759"/>
<dbReference type="Pfam" id="PF10604">
    <property type="entry name" value="Polyketide_cyc2"/>
    <property type="match status" value="1"/>
</dbReference>
<comment type="caution">
    <text evidence="1">The sequence shown here is derived from an EMBL/GenBank/DDBJ whole genome shotgun (WGS) entry which is preliminary data.</text>
</comment>
<dbReference type="STRING" id="448386.A0A2V3IMB4"/>
<dbReference type="PANTHER" id="PTHR36166:SF1">
    <property type="entry name" value="SRPBCC DOMAIN-CONTAINING PROTEIN"/>
    <property type="match status" value="1"/>
</dbReference>
<sequence>MSDVEKKIVINATPEQTYNVLMDFPSYPEWNPMVLSIDGDTSPSSTLTVSIKVGARAPQSFKPTVLKNEVNREFRWVGKLLLACLYRGEHYFIIEGNSEGGCTFVHGERFSGVLSSPLNNMMGEDLPKAFEAFNNALKERVEKQDASAVSS</sequence>
<reference evidence="1 2" key="1">
    <citation type="journal article" date="2018" name="Mol. Biol. Evol.">
        <title>Analysis of the draft genome of the red seaweed Gracilariopsis chorda provides insights into genome size evolution in Rhodophyta.</title>
        <authorList>
            <person name="Lee J."/>
            <person name="Yang E.C."/>
            <person name="Graf L."/>
            <person name="Yang J.H."/>
            <person name="Qiu H."/>
            <person name="Zel Zion U."/>
            <person name="Chan C.X."/>
            <person name="Stephens T.G."/>
            <person name="Weber A.P.M."/>
            <person name="Boo G.H."/>
            <person name="Boo S.M."/>
            <person name="Kim K.M."/>
            <person name="Shin Y."/>
            <person name="Jung M."/>
            <person name="Lee S.J."/>
            <person name="Yim H.S."/>
            <person name="Lee J.H."/>
            <person name="Bhattacharya D."/>
            <person name="Yoon H.S."/>
        </authorList>
    </citation>
    <scope>NUCLEOTIDE SEQUENCE [LARGE SCALE GENOMIC DNA]</scope>
    <source>
        <strain evidence="1 2">SKKU-2015</strain>
        <tissue evidence="1">Whole body</tissue>
    </source>
</reference>
<evidence type="ECO:0000313" key="2">
    <source>
        <dbReference type="Proteomes" id="UP000247409"/>
    </source>
</evidence>
<proteinExistence type="predicted"/>
<dbReference type="InterPro" id="IPR019587">
    <property type="entry name" value="Polyketide_cyclase/dehydratase"/>
</dbReference>
<evidence type="ECO:0000313" key="1">
    <source>
        <dbReference type="EMBL" id="PXF43218.1"/>
    </source>
</evidence>
<name>A0A2V3IMB4_9FLOR</name>
<dbReference type="SUPFAM" id="SSF55961">
    <property type="entry name" value="Bet v1-like"/>
    <property type="match status" value="1"/>
</dbReference>
<organism evidence="1 2">
    <name type="scientific">Gracilariopsis chorda</name>
    <dbReference type="NCBI Taxonomy" id="448386"/>
    <lineage>
        <taxon>Eukaryota</taxon>
        <taxon>Rhodophyta</taxon>
        <taxon>Florideophyceae</taxon>
        <taxon>Rhodymeniophycidae</taxon>
        <taxon>Gracilariales</taxon>
        <taxon>Gracilariaceae</taxon>
        <taxon>Gracilariopsis</taxon>
    </lineage>
</organism>
<dbReference type="Proteomes" id="UP000247409">
    <property type="component" value="Unassembled WGS sequence"/>
</dbReference>